<evidence type="ECO:0000313" key="5">
    <source>
        <dbReference type="Proteomes" id="UP000176944"/>
    </source>
</evidence>
<dbReference type="GO" id="GO:0051782">
    <property type="term" value="P:negative regulation of cell division"/>
    <property type="evidence" value="ECO:0007669"/>
    <property type="project" value="TreeGrafter"/>
</dbReference>
<dbReference type="InterPro" id="IPR050625">
    <property type="entry name" value="ParA/MinD_ATPase"/>
</dbReference>
<evidence type="ECO:0000256" key="2">
    <source>
        <dbReference type="ARBA" id="ARBA00022840"/>
    </source>
</evidence>
<dbReference type="InterPro" id="IPR027417">
    <property type="entry name" value="P-loop_NTPase"/>
</dbReference>
<dbReference type="PANTHER" id="PTHR43384">
    <property type="entry name" value="SEPTUM SITE-DETERMINING PROTEIN MIND HOMOLOG, CHLOROPLASTIC-RELATED"/>
    <property type="match status" value="1"/>
</dbReference>
<feature type="domain" description="CobQ/CobB/MinD/ParA nucleotide binding" evidence="3">
    <location>
        <begin position="136"/>
        <end position="354"/>
    </location>
</feature>
<dbReference type="Gene3D" id="3.40.50.300">
    <property type="entry name" value="P-loop containing nucleotide triphosphate hydrolases"/>
    <property type="match status" value="1"/>
</dbReference>
<sequence length="884" mass="99731">MIPSNIRLYTWVDVEEVLLRSQEQEQWPKDLVWARGYWDELVLGIRPGTQSSIKTWLQEVYDPRFQDNGQQGNDCIILESAEGNQRTLPIILEETEEEPPTPKLIPNLARPTVIWQRTEKLQAPDIFPDDLPPVLAFHSFKGGVGRTTHALALAQALINAKQKVLLIDGDLEAPGISWLLESRLPYPPICFADIIALIHGDPSPDAEQTIDLATQKLQNALVDGIYILPSFLVNSRLTGLAIKPEHLIKGHKNPFILTDSLARLGKALGVNVVLVDLRAGLSELAAGLILDPRVYRIFVSTLSGQSINGTVRLLELIAKLAPSTRDKDPYPAFILTKVPQDETAENLIIESEQTLLEAIQTLLGEDSEPIRITTPFTERLQILSNSWQEVWQHLGSSQLIDLLHPLLEWLPDNLNKSNQPEQEINLNYPRESLRNIADKMIYAEHAETEDFLVTESLANLANNYRKQIPITVVIGAKGSGKTYTFMQIIRRKKWQKFGEDVGVSNVDSTAFIAPIIASTNLNNKAKEIVDDVRKYCAEQIGLTPPVDDSEIKDYIRDGCEQNLHEGQWRDRWLDVIAKSLGMIGKGRDLPKYIAEKKQKIVAVIDGLEDLFQKFAQDEAQQTALRGLLQEVPQWLEQQPFRCLGIIIFVRQDILTASVRQNSGQMKSRYQPYTLRWNRETVLRLVAWVADKANISLNLNPAELQDMNEAELTEALTSLWGKKLGNYRSRQARSAPFVIAALSDYNGQIQSRDVVRLLKIAAEKSITIDDKNSWQDRVLVPKAIRDSLADCSKAKIEEIELENEPLKRVFNELRQLTEVQKKSPFKLESIPLSAEDISLLKENGVIIADGDKYYISEIFRLGLGFSQNAGKPKILALARRARQKL</sequence>
<dbReference type="Proteomes" id="UP000176944">
    <property type="component" value="Chromosome"/>
</dbReference>
<organism evidence="4 5">
    <name type="scientific">Moorena producens (strain JHB)</name>
    <dbReference type="NCBI Taxonomy" id="1454205"/>
    <lineage>
        <taxon>Bacteria</taxon>
        <taxon>Bacillati</taxon>
        <taxon>Cyanobacteriota</taxon>
        <taxon>Cyanophyceae</taxon>
        <taxon>Coleofasciculales</taxon>
        <taxon>Coleofasciculaceae</taxon>
        <taxon>Moorena</taxon>
    </lineage>
</organism>
<keyword evidence="1" id="KW-0547">Nucleotide-binding</keyword>
<protein>
    <submittedName>
        <fullName evidence="4">AAA family ATPase</fullName>
    </submittedName>
</protein>
<evidence type="ECO:0000259" key="3">
    <source>
        <dbReference type="Pfam" id="PF01656"/>
    </source>
</evidence>
<gene>
    <name evidence="4" type="ORF">BJP36_07190</name>
</gene>
<evidence type="ECO:0000313" key="4">
    <source>
        <dbReference type="EMBL" id="AOY79742.1"/>
    </source>
</evidence>
<proteinExistence type="predicted"/>
<dbReference type="EMBL" id="CP017708">
    <property type="protein sequence ID" value="AOY79742.1"/>
    <property type="molecule type" value="Genomic_DNA"/>
</dbReference>
<dbReference type="SUPFAM" id="SSF52540">
    <property type="entry name" value="P-loop containing nucleoside triphosphate hydrolases"/>
    <property type="match status" value="2"/>
</dbReference>
<dbReference type="InterPro" id="IPR002586">
    <property type="entry name" value="CobQ/CobB/MinD/ParA_Nub-bd_dom"/>
</dbReference>
<dbReference type="Pfam" id="PF01656">
    <property type="entry name" value="CbiA"/>
    <property type="match status" value="1"/>
</dbReference>
<dbReference type="AlphaFoldDB" id="A0A1D9FWJ3"/>
<dbReference type="GO" id="GO:0005524">
    <property type="term" value="F:ATP binding"/>
    <property type="evidence" value="ECO:0007669"/>
    <property type="project" value="UniProtKB-KW"/>
</dbReference>
<dbReference type="PANTHER" id="PTHR43384:SF6">
    <property type="entry name" value="SEPTUM SITE-DETERMINING PROTEIN MIND HOMOLOG, CHLOROPLASTIC"/>
    <property type="match status" value="1"/>
</dbReference>
<evidence type="ECO:0000256" key="1">
    <source>
        <dbReference type="ARBA" id="ARBA00022741"/>
    </source>
</evidence>
<accession>A0A1D9FWJ3</accession>
<dbReference type="GO" id="GO:0009898">
    <property type="term" value="C:cytoplasmic side of plasma membrane"/>
    <property type="evidence" value="ECO:0007669"/>
    <property type="project" value="TreeGrafter"/>
</dbReference>
<keyword evidence="2" id="KW-0067">ATP-binding</keyword>
<dbReference type="NCBIfam" id="NF047398">
    <property type="entry name" value="AAA_KGGVGR"/>
    <property type="match status" value="1"/>
</dbReference>
<dbReference type="GO" id="GO:0016887">
    <property type="term" value="F:ATP hydrolysis activity"/>
    <property type="evidence" value="ECO:0007669"/>
    <property type="project" value="TreeGrafter"/>
</dbReference>
<dbReference type="GO" id="GO:0005829">
    <property type="term" value="C:cytosol"/>
    <property type="evidence" value="ECO:0007669"/>
    <property type="project" value="TreeGrafter"/>
</dbReference>
<reference evidence="5" key="1">
    <citation type="submission" date="2016-10" db="EMBL/GenBank/DDBJ databases">
        <title>Comparative genomics uncovers the prolific and rare metabolic potential of the cyanobacterial genus Moorea.</title>
        <authorList>
            <person name="Leao T."/>
            <person name="Castelao G."/>
            <person name="Korobeynikov A."/>
            <person name="Monroe E.A."/>
            <person name="Podell S."/>
            <person name="Glukhov E."/>
            <person name="Allen E."/>
            <person name="Gerwick W.H."/>
            <person name="Gerwick L."/>
        </authorList>
    </citation>
    <scope>NUCLEOTIDE SEQUENCE [LARGE SCALE GENOMIC DNA]</scope>
    <source>
        <strain evidence="5">JHB</strain>
    </source>
</reference>
<name>A0A1D9FWJ3_MOOP1</name>